<reference evidence="3 4" key="1">
    <citation type="submission" date="2020-08" db="EMBL/GenBank/DDBJ databases">
        <title>Genomic Encyclopedia of Type Strains, Phase III (KMG-III): the genomes of soil and plant-associated and newly described type strains.</title>
        <authorList>
            <person name="Whitman W."/>
        </authorList>
    </citation>
    <scope>NUCLEOTIDE SEQUENCE [LARGE SCALE GENOMIC DNA]</scope>
    <source>
        <strain evidence="3 4">CECT 8960</strain>
    </source>
</reference>
<dbReference type="PANTHER" id="PTHR33993:SF14">
    <property type="entry name" value="GB|AAF24581.1"/>
    <property type="match status" value="1"/>
</dbReference>
<dbReference type="Gene3D" id="3.10.180.10">
    <property type="entry name" value="2,3-Dihydroxybiphenyl 1,2-Dioxygenase, domain 1"/>
    <property type="match status" value="1"/>
</dbReference>
<protein>
    <submittedName>
        <fullName evidence="3">Putative glyoxalase superfamily protein PhnB</fullName>
    </submittedName>
</protein>
<dbReference type="Gene3D" id="3.30.720.110">
    <property type="match status" value="1"/>
</dbReference>
<organism evidence="3 4">
    <name type="scientific">Actinophytocola algeriensis</name>
    <dbReference type="NCBI Taxonomy" id="1768010"/>
    <lineage>
        <taxon>Bacteria</taxon>
        <taxon>Bacillati</taxon>
        <taxon>Actinomycetota</taxon>
        <taxon>Actinomycetes</taxon>
        <taxon>Pseudonocardiales</taxon>
        <taxon>Pseudonocardiaceae</taxon>
    </lineage>
</organism>
<dbReference type="AlphaFoldDB" id="A0A7W7QCS0"/>
<name>A0A7W7QCS0_9PSEU</name>
<accession>A0A7W7QCS0</accession>
<dbReference type="EMBL" id="JACHJQ010000008">
    <property type="protein sequence ID" value="MBB4910736.1"/>
    <property type="molecule type" value="Genomic_DNA"/>
</dbReference>
<dbReference type="SUPFAM" id="SSF54593">
    <property type="entry name" value="Glyoxalase/Bleomycin resistance protein/Dihydroxybiphenyl dioxygenase"/>
    <property type="match status" value="2"/>
</dbReference>
<dbReference type="InterPro" id="IPR037523">
    <property type="entry name" value="VOC_core"/>
</dbReference>
<keyword evidence="4" id="KW-1185">Reference proteome</keyword>
<evidence type="ECO:0000259" key="2">
    <source>
        <dbReference type="PROSITE" id="PS51819"/>
    </source>
</evidence>
<comment type="caution">
    <text evidence="3">The sequence shown here is derived from an EMBL/GenBank/DDBJ whole genome shotgun (WGS) entry which is preliminary data.</text>
</comment>
<feature type="domain" description="VOC" evidence="2">
    <location>
        <begin position="56"/>
        <end position="183"/>
    </location>
</feature>
<dbReference type="InterPro" id="IPR004360">
    <property type="entry name" value="Glyas_Fos-R_dOase_dom"/>
</dbReference>
<dbReference type="Pfam" id="PF18029">
    <property type="entry name" value="Glyoxalase_6"/>
    <property type="match status" value="1"/>
</dbReference>
<dbReference type="PROSITE" id="PS51819">
    <property type="entry name" value="VOC"/>
    <property type="match status" value="2"/>
</dbReference>
<dbReference type="Pfam" id="PF00903">
    <property type="entry name" value="Glyoxalase"/>
    <property type="match status" value="1"/>
</dbReference>
<dbReference type="Proteomes" id="UP000520767">
    <property type="component" value="Unassembled WGS sequence"/>
</dbReference>
<feature type="domain" description="VOC" evidence="2">
    <location>
        <begin position="194"/>
        <end position="300"/>
    </location>
</feature>
<evidence type="ECO:0000313" key="4">
    <source>
        <dbReference type="Proteomes" id="UP000520767"/>
    </source>
</evidence>
<evidence type="ECO:0000313" key="3">
    <source>
        <dbReference type="EMBL" id="MBB4910736.1"/>
    </source>
</evidence>
<gene>
    <name evidence="3" type="ORF">FHR82_006995</name>
</gene>
<dbReference type="RefSeq" id="WP_184814780.1">
    <property type="nucleotide sequence ID" value="NZ_JACHJQ010000008.1"/>
</dbReference>
<dbReference type="InterPro" id="IPR052164">
    <property type="entry name" value="Anthracycline_SecMetBiosynth"/>
</dbReference>
<feature type="region of interest" description="Disordered" evidence="1">
    <location>
        <begin position="1"/>
        <end position="20"/>
    </location>
</feature>
<dbReference type="InterPro" id="IPR029068">
    <property type="entry name" value="Glyas_Bleomycin-R_OHBP_Dase"/>
</dbReference>
<evidence type="ECO:0000256" key="1">
    <source>
        <dbReference type="SAM" id="MobiDB-lite"/>
    </source>
</evidence>
<dbReference type="InterPro" id="IPR041581">
    <property type="entry name" value="Glyoxalase_6"/>
</dbReference>
<dbReference type="Gene3D" id="3.30.720.120">
    <property type="match status" value="1"/>
</dbReference>
<dbReference type="PANTHER" id="PTHR33993">
    <property type="entry name" value="GLYOXALASE-RELATED"/>
    <property type="match status" value="1"/>
</dbReference>
<proteinExistence type="predicted"/>
<sequence>MTDPFDALRAPAPPAQPDPSFTARLRERLTRAVLNPGRTRGDDMAAPLTRREPAWPPALTPYLVVSDARAALDWYTEVFDARQRGEAHVDADGTVGHMEVDIGDAVLMFAEHSDLYPDVPVRAPESPTTFSHSLHLQLPNVDDTVALAQRRGATVERPPRDEPYGRAGVIVDPFGHRWLLLQPPAHATRYRQGDIAHVTMVTPDPARARQFYETVLQVPFQPGRAAGAWGTEETRPQLSMWSPENTEPQVQLCYRVDDIAAATARVREAGGHAAETVREPHGLMSECVDDQGTHFQLWQPPN</sequence>